<dbReference type="Proteomes" id="UP000242818">
    <property type="component" value="Unassembled WGS sequence"/>
</dbReference>
<dbReference type="InterPro" id="IPR050710">
    <property type="entry name" value="Band7/mec-2_domain"/>
</dbReference>
<evidence type="ECO:0000313" key="4">
    <source>
        <dbReference type="EMBL" id="SCC51359.1"/>
    </source>
</evidence>
<dbReference type="InterPro" id="IPR001107">
    <property type="entry name" value="Band_7"/>
</dbReference>
<proteinExistence type="predicted"/>
<dbReference type="Gene3D" id="3.30.479.30">
    <property type="entry name" value="Band 7 domain"/>
    <property type="match status" value="1"/>
</dbReference>
<dbReference type="EMBL" id="FMAR01000012">
    <property type="protein sequence ID" value="SCC51359.1"/>
    <property type="molecule type" value="Genomic_DNA"/>
</dbReference>
<dbReference type="InterPro" id="IPR036013">
    <property type="entry name" value="Band_7/SPFH_dom_sf"/>
</dbReference>
<keyword evidence="2" id="KW-1133">Transmembrane helix</keyword>
<gene>
    <name evidence="4" type="ORF">GA0116948_11230</name>
</gene>
<sequence>MHVVFYTYPASLNCLEHPVFYYQLNGLGFYYFYSEILNSIYIMPVYLIVLLVIAVLVIMSSFVAVQQGTIAVTTVFGKYQRVLSPGLTFKIPFVEKVYKRISIQNRSVELEFQAITLDQANVYFKAMLLYSVLNKEEETIKNVAFKFVDERSFMQALIRTIEGSIRGFVATKRQAEVLSLRRDITEHVKEQIDRGLEEWGYHLQDLQMNDITFDEAIMRSMAQVVASNNLKAAAENEGQALLITKTKSAEAEGNAIKIAAEAERQAAQLRGQGVALFREEVAKGMSVAAKEMQAADLDTSVILFSMWTEAIKHFSENSKGNVIFLDGSSESMDHTMKQLMGMNKLHAANQGKA</sequence>
<keyword evidence="5" id="KW-1185">Reference proteome</keyword>
<dbReference type="GO" id="GO:0008233">
    <property type="term" value="F:peptidase activity"/>
    <property type="evidence" value="ECO:0007669"/>
    <property type="project" value="UniProtKB-KW"/>
</dbReference>
<dbReference type="STRING" id="1335309.GA0116948_11230"/>
<evidence type="ECO:0000256" key="2">
    <source>
        <dbReference type="SAM" id="Phobius"/>
    </source>
</evidence>
<feature type="domain" description="Band 7" evidence="3">
    <location>
        <begin position="60"/>
        <end position="225"/>
    </location>
</feature>
<keyword evidence="4" id="KW-0378">Hydrolase</keyword>
<protein>
    <submittedName>
        <fullName evidence="4">Regulator of protease activity HflC, stomatin/prohibitin superfamily</fullName>
    </submittedName>
</protein>
<keyword evidence="2" id="KW-0472">Membrane</keyword>
<dbReference type="PANTHER" id="PTHR43327:SF10">
    <property type="entry name" value="STOMATIN-LIKE PROTEIN 2, MITOCHONDRIAL"/>
    <property type="match status" value="1"/>
</dbReference>
<evidence type="ECO:0000256" key="1">
    <source>
        <dbReference type="ARBA" id="ARBA00004167"/>
    </source>
</evidence>
<accession>A0A1C4F5Q2</accession>
<feature type="transmembrane region" description="Helical" evidence="2">
    <location>
        <begin position="20"/>
        <end position="38"/>
    </location>
</feature>
<dbReference type="Pfam" id="PF01145">
    <property type="entry name" value="Band_7"/>
    <property type="match status" value="1"/>
</dbReference>
<comment type="subcellular location">
    <subcellularLocation>
        <location evidence="1">Membrane</location>
        <topology evidence="1">Single-pass membrane protein</topology>
    </subcellularLocation>
</comment>
<organism evidence="4 5">
    <name type="scientific">Chitinophaga costaii</name>
    <dbReference type="NCBI Taxonomy" id="1335309"/>
    <lineage>
        <taxon>Bacteria</taxon>
        <taxon>Pseudomonadati</taxon>
        <taxon>Bacteroidota</taxon>
        <taxon>Chitinophagia</taxon>
        <taxon>Chitinophagales</taxon>
        <taxon>Chitinophagaceae</taxon>
        <taxon>Chitinophaga</taxon>
    </lineage>
</organism>
<evidence type="ECO:0000313" key="5">
    <source>
        <dbReference type="Proteomes" id="UP000242818"/>
    </source>
</evidence>
<dbReference type="GO" id="GO:0016020">
    <property type="term" value="C:membrane"/>
    <property type="evidence" value="ECO:0007669"/>
    <property type="project" value="UniProtKB-SubCell"/>
</dbReference>
<dbReference type="PANTHER" id="PTHR43327">
    <property type="entry name" value="STOMATIN-LIKE PROTEIN 2, MITOCHONDRIAL"/>
    <property type="match status" value="1"/>
</dbReference>
<keyword evidence="4" id="KW-0645">Protease</keyword>
<dbReference type="GO" id="GO:0006508">
    <property type="term" value="P:proteolysis"/>
    <property type="evidence" value="ECO:0007669"/>
    <property type="project" value="UniProtKB-KW"/>
</dbReference>
<dbReference type="SUPFAM" id="SSF117892">
    <property type="entry name" value="Band 7/SPFH domain"/>
    <property type="match status" value="1"/>
</dbReference>
<keyword evidence="2" id="KW-0812">Transmembrane</keyword>
<dbReference type="AlphaFoldDB" id="A0A1C4F5Q2"/>
<reference evidence="4 5" key="1">
    <citation type="submission" date="2016-08" db="EMBL/GenBank/DDBJ databases">
        <authorList>
            <person name="Seilhamer J.J."/>
        </authorList>
    </citation>
    <scope>NUCLEOTIDE SEQUENCE [LARGE SCALE GENOMIC DNA]</scope>
    <source>
        <strain evidence="4 5">A37T2</strain>
    </source>
</reference>
<feature type="transmembrane region" description="Helical" evidence="2">
    <location>
        <begin position="45"/>
        <end position="65"/>
    </location>
</feature>
<evidence type="ECO:0000259" key="3">
    <source>
        <dbReference type="SMART" id="SM00244"/>
    </source>
</evidence>
<dbReference type="SMART" id="SM00244">
    <property type="entry name" value="PHB"/>
    <property type="match status" value="1"/>
</dbReference>
<name>A0A1C4F5Q2_9BACT</name>